<evidence type="ECO:0000256" key="4">
    <source>
        <dbReference type="ARBA" id="ARBA00022723"/>
    </source>
</evidence>
<dbReference type="RefSeq" id="WP_078806962.1">
    <property type="nucleotide sequence ID" value="NZ_FUXI01000009.1"/>
</dbReference>
<organism evidence="9 10">
    <name type="scientific">Pilibacter termitis</name>
    <dbReference type="NCBI Taxonomy" id="263852"/>
    <lineage>
        <taxon>Bacteria</taxon>
        <taxon>Bacillati</taxon>
        <taxon>Bacillota</taxon>
        <taxon>Bacilli</taxon>
        <taxon>Lactobacillales</taxon>
        <taxon>Enterococcaceae</taxon>
        <taxon>Pilibacter</taxon>
    </lineage>
</organism>
<keyword evidence="3" id="KW-0548">Nucleotidyltransferase</keyword>
<dbReference type="CDD" id="cd05403">
    <property type="entry name" value="NT_KNTase_like"/>
    <property type="match status" value="1"/>
</dbReference>
<evidence type="ECO:0000256" key="1">
    <source>
        <dbReference type="ARBA" id="ARBA00001946"/>
    </source>
</evidence>
<dbReference type="GO" id="GO:0046872">
    <property type="term" value="F:metal ion binding"/>
    <property type="evidence" value="ECO:0007669"/>
    <property type="project" value="UniProtKB-KW"/>
</dbReference>
<protein>
    <recommendedName>
        <fullName evidence="8">Polymerase beta nucleotidyltransferase domain-containing protein</fullName>
    </recommendedName>
</protein>
<sequence>MVYTIEEIKEKVRPIAEKYEVPKIYIFGSYAKGQADSESDVDILYQKKGSKVIGFVKYEFQEELEKTLGLETDIITLESLNHEKNREHLPLFIGRVEHDKVLIYEK</sequence>
<keyword evidence="2" id="KW-0808">Transferase</keyword>
<dbReference type="PANTHER" id="PTHR33571">
    <property type="entry name" value="SSL8005 PROTEIN"/>
    <property type="match status" value="1"/>
</dbReference>
<dbReference type="OrthoDB" id="9809668at2"/>
<name>A0A1T4MCH5_9ENTE</name>
<dbReference type="Gene3D" id="3.30.460.10">
    <property type="entry name" value="Beta Polymerase, domain 2"/>
    <property type="match status" value="1"/>
</dbReference>
<dbReference type="STRING" id="263852.SAMN02745116_01037"/>
<proteinExistence type="predicted"/>
<dbReference type="EMBL" id="FUXI01000009">
    <property type="protein sequence ID" value="SJZ64434.1"/>
    <property type="molecule type" value="Genomic_DNA"/>
</dbReference>
<evidence type="ECO:0000313" key="10">
    <source>
        <dbReference type="Proteomes" id="UP000190328"/>
    </source>
</evidence>
<dbReference type="PANTHER" id="PTHR33571:SF14">
    <property type="entry name" value="PROTEIN ADENYLYLTRANSFERASE MJ0435-RELATED"/>
    <property type="match status" value="1"/>
</dbReference>
<dbReference type="AlphaFoldDB" id="A0A1T4MCH5"/>
<evidence type="ECO:0000256" key="5">
    <source>
        <dbReference type="ARBA" id="ARBA00022741"/>
    </source>
</evidence>
<dbReference type="GO" id="GO:0016779">
    <property type="term" value="F:nucleotidyltransferase activity"/>
    <property type="evidence" value="ECO:0007669"/>
    <property type="project" value="UniProtKB-KW"/>
</dbReference>
<dbReference type="Pfam" id="PF18765">
    <property type="entry name" value="Polbeta"/>
    <property type="match status" value="1"/>
</dbReference>
<evidence type="ECO:0000256" key="6">
    <source>
        <dbReference type="ARBA" id="ARBA00022840"/>
    </source>
</evidence>
<feature type="domain" description="Polymerase beta nucleotidyltransferase" evidence="8">
    <location>
        <begin position="10"/>
        <end position="82"/>
    </location>
</feature>
<dbReference type="InterPro" id="IPR052038">
    <property type="entry name" value="Type-VII_TA_antitoxin"/>
</dbReference>
<dbReference type="InterPro" id="IPR041633">
    <property type="entry name" value="Polbeta"/>
</dbReference>
<evidence type="ECO:0000259" key="8">
    <source>
        <dbReference type="Pfam" id="PF18765"/>
    </source>
</evidence>
<comment type="cofactor">
    <cofactor evidence="1">
        <name>Mg(2+)</name>
        <dbReference type="ChEBI" id="CHEBI:18420"/>
    </cofactor>
</comment>
<keyword evidence="6" id="KW-0067">ATP-binding</keyword>
<dbReference type="InterPro" id="IPR043519">
    <property type="entry name" value="NT_sf"/>
</dbReference>
<accession>A0A1T4MCH5</accession>
<dbReference type="Proteomes" id="UP000190328">
    <property type="component" value="Unassembled WGS sequence"/>
</dbReference>
<reference evidence="9 10" key="1">
    <citation type="submission" date="2017-02" db="EMBL/GenBank/DDBJ databases">
        <authorList>
            <person name="Peterson S.W."/>
        </authorList>
    </citation>
    <scope>NUCLEOTIDE SEQUENCE [LARGE SCALE GENOMIC DNA]</scope>
    <source>
        <strain evidence="9 10">ATCC BAA-1030</strain>
    </source>
</reference>
<evidence type="ECO:0000313" key="9">
    <source>
        <dbReference type="EMBL" id="SJZ64434.1"/>
    </source>
</evidence>
<keyword evidence="4" id="KW-0479">Metal-binding</keyword>
<keyword evidence="5" id="KW-0547">Nucleotide-binding</keyword>
<gene>
    <name evidence="9" type="ORF">SAMN02745116_01037</name>
</gene>
<keyword evidence="10" id="KW-1185">Reference proteome</keyword>
<evidence type="ECO:0000256" key="2">
    <source>
        <dbReference type="ARBA" id="ARBA00022679"/>
    </source>
</evidence>
<keyword evidence="7" id="KW-0460">Magnesium</keyword>
<dbReference type="SUPFAM" id="SSF81301">
    <property type="entry name" value="Nucleotidyltransferase"/>
    <property type="match status" value="1"/>
</dbReference>
<dbReference type="GO" id="GO:0005524">
    <property type="term" value="F:ATP binding"/>
    <property type="evidence" value="ECO:0007669"/>
    <property type="project" value="UniProtKB-KW"/>
</dbReference>
<evidence type="ECO:0000256" key="3">
    <source>
        <dbReference type="ARBA" id="ARBA00022695"/>
    </source>
</evidence>
<evidence type="ECO:0000256" key="7">
    <source>
        <dbReference type="ARBA" id="ARBA00022842"/>
    </source>
</evidence>